<dbReference type="AlphaFoldDB" id="A0A152A9V6"/>
<evidence type="ECO:0000313" key="9">
    <source>
        <dbReference type="Proteomes" id="UP000076078"/>
    </source>
</evidence>
<keyword evidence="1" id="KW-0805">Transcription regulation</keyword>
<reference evidence="8 9" key="1">
    <citation type="submission" date="2015-12" db="EMBL/GenBank/DDBJ databases">
        <title>Dictyostelia acquired genes for synthesis and detection of signals that induce cell-type specialization by lateral gene transfer from prokaryotes.</title>
        <authorList>
            <person name="Gloeckner G."/>
            <person name="Schaap P."/>
        </authorList>
    </citation>
    <scope>NUCLEOTIDE SEQUENCE [LARGE SCALE GENOMIC DNA]</scope>
    <source>
        <strain evidence="8 9">TK</strain>
    </source>
</reference>
<dbReference type="EMBL" id="LODT01000001">
    <property type="protein sequence ID" value="KYR02994.1"/>
    <property type="molecule type" value="Genomic_DNA"/>
</dbReference>
<dbReference type="OMA" id="NTANVAH"/>
<evidence type="ECO:0000256" key="6">
    <source>
        <dbReference type="SAM" id="Phobius"/>
    </source>
</evidence>
<dbReference type="InterPro" id="IPR025718">
    <property type="entry name" value="SAP30_Sin3-bd"/>
</dbReference>
<feature type="compositionally biased region" description="Low complexity" evidence="5">
    <location>
        <begin position="65"/>
        <end position="97"/>
    </location>
</feature>
<keyword evidence="2" id="KW-0238">DNA-binding</keyword>
<evidence type="ECO:0000256" key="4">
    <source>
        <dbReference type="ARBA" id="ARBA00023242"/>
    </source>
</evidence>
<keyword evidence="9" id="KW-1185">Reference proteome</keyword>
<keyword evidence="6" id="KW-1133">Transmembrane helix</keyword>
<evidence type="ECO:0000256" key="2">
    <source>
        <dbReference type="ARBA" id="ARBA00023125"/>
    </source>
</evidence>
<comment type="caution">
    <text evidence="8">The sequence shown here is derived from an EMBL/GenBank/DDBJ whole genome shotgun (WGS) entry which is preliminary data.</text>
</comment>
<feature type="region of interest" description="Disordered" evidence="5">
    <location>
        <begin position="346"/>
        <end position="391"/>
    </location>
</feature>
<dbReference type="InterPro" id="IPR036431">
    <property type="entry name" value="ARID_dom_sf"/>
</dbReference>
<evidence type="ECO:0000256" key="1">
    <source>
        <dbReference type="ARBA" id="ARBA00023015"/>
    </source>
</evidence>
<feature type="transmembrane region" description="Helical" evidence="6">
    <location>
        <begin position="467"/>
        <end position="486"/>
    </location>
</feature>
<dbReference type="PANTHER" id="PTHR15348">
    <property type="entry name" value="AT-RICH INTERACTIVE DOMAIN-CONTAINING PROTEIN ARID DOMAIN- CONTAINING PROTEIN DEAD RINGER PROTEIN B-CELL REGULATOR OF IGH TRANSCRIPTION BRIGHT"/>
    <property type="match status" value="1"/>
</dbReference>
<keyword evidence="4" id="KW-0539">Nucleus</keyword>
<feature type="compositionally biased region" description="Polar residues" evidence="5">
    <location>
        <begin position="264"/>
        <end position="278"/>
    </location>
</feature>
<evidence type="ECO:0000313" key="8">
    <source>
        <dbReference type="EMBL" id="KYR02994.1"/>
    </source>
</evidence>
<keyword evidence="6" id="KW-0812">Transmembrane</keyword>
<feature type="compositionally biased region" description="Polar residues" evidence="5">
    <location>
        <begin position="367"/>
        <end position="378"/>
    </location>
</feature>
<dbReference type="InterPro" id="IPR045147">
    <property type="entry name" value="ARI3A/B/C"/>
</dbReference>
<evidence type="ECO:0000256" key="5">
    <source>
        <dbReference type="SAM" id="MobiDB-lite"/>
    </source>
</evidence>
<keyword evidence="6" id="KW-0472">Membrane</keyword>
<dbReference type="GO" id="GO:0006357">
    <property type="term" value="P:regulation of transcription by RNA polymerase II"/>
    <property type="evidence" value="ECO:0007669"/>
    <property type="project" value="InterPro"/>
</dbReference>
<dbReference type="Proteomes" id="UP000076078">
    <property type="component" value="Unassembled WGS sequence"/>
</dbReference>
<gene>
    <name evidence="8" type="ORF">DLAC_00481</name>
</gene>
<dbReference type="PROSITE" id="PS51011">
    <property type="entry name" value="ARID"/>
    <property type="match status" value="1"/>
</dbReference>
<dbReference type="OrthoDB" id="510958at2759"/>
<sequence>MNTNGSPIILQPLSTSTTPPQMVGRESGGNQTLPLGPLQMGVGSTVHNSPGSPGILMNRPDGSIHNSPLPSQQQQSLPQHSSPNSMNSQQSMSNGGNEDSEEKKFMTNLHKFMEMRGSPIEKIPIFDHKELNLYKLYNCVTSRGGLESVIEHKLWRQITNDLSVDPERTDAGYRLRIHYLKFLYPYERKHFLKSSDDENFDFDLFEKKLSKTPADKKMLHRKKKLQQQLILQPPHSHHHNNNNSNSNSSQQSNSHLLTNLSNPQPHFNSPSSGKTTPESSSPNALLSSNNLCINNNNNNQNNSINSINNSNTTNHNISNSFPNNEFINQMNESSFLNVYNSSILSSPLSPSSSQPLNNNNNNNNSNTVISPLSSSNLFTQTSQSPSPLPSINQQTLFVTSTTSPPTVNLQHLEFKSLKKYNNYHKLKVSNTPSKKELLNAVLTHFLYLFKISHIPKPSPPPPPLSHLSIYLYIPIVVVVVYYLNILEICNHFLPHLPYLLSIKKTKVQKKNKLLSPLFLLFGRATANNCT</sequence>
<feature type="compositionally biased region" description="Low complexity" evidence="5">
    <location>
        <begin position="279"/>
        <end position="294"/>
    </location>
</feature>
<accession>A0A152A9V6</accession>
<dbReference type="Pfam" id="PF01388">
    <property type="entry name" value="ARID"/>
    <property type="match status" value="1"/>
</dbReference>
<feature type="compositionally biased region" description="Low complexity" evidence="5">
    <location>
        <begin position="241"/>
        <end position="263"/>
    </location>
</feature>
<organism evidence="8 9">
    <name type="scientific">Tieghemostelium lacteum</name>
    <name type="common">Slime mold</name>
    <name type="synonym">Dictyostelium lacteum</name>
    <dbReference type="NCBI Taxonomy" id="361077"/>
    <lineage>
        <taxon>Eukaryota</taxon>
        <taxon>Amoebozoa</taxon>
        <taxon>Evosea</taxon>
        <taxon>Eumycetozoa</taxon>
        <taxon>Dictyostelia</taxon>
        <taxon>Dictyosteliales</taxon>
        <taxon>Raperosteliaceae</taxon>
        <taxon>Tieghemostelium</taxon>
    </lineage>
</organism>
<protein>
    <submittedName>
        <fullName evidence="8">ARID/BRIGHT DNA binding domain-containing protein</fullName>
    </submittedName>
</protein>
<dbReference type="InterPro" id="IPR038291">
    <property type="entry name" value="SAP30_C_sf"/>
</dbReference>
<proteinExistence type="predicted"/>
<feature type="domain" description="ARID" evidence="7">
    <location>
        <begin position="99"/>
        <end position="191"/>
    </location>
</feature>
<evidence type="ECO:0000256" key="3">
    <source>
        <dbReference type="ARBA" id="ARBA00023163"/>
    </source>
</evidence>
<feature type="region of interest" description="Disordered" evidence="5">
    <location>
        <begin position="233"/>
        <end position="294"/>
    </location>
</feature>
<dbReference type="Pfam" id="PF13867">
    <property type="entry name" value="SAP30_Sin3_bdg"/>
    <property type="match status" value="1"/>
</dbReference>
<dbReference type="GO" id="GO:0005634">
    <property type="term" value="C:nucleus"/>
    <property type="evidence" value="ECO:0007669"/>
    <property type="project" value="TreeGrafter"/>
</dbReference>
<dbReference type="FunCoup" id="A0A152A9V6">
    <property type="interactions" value="221"/>
</dbReference>
<feature type="compositionally biased region" description="Low complexity" evidence="5">
    <location>
        <begin position="346"/>
        <end position="366"/>
    </location>
</feature>
<dbReference type="InParanoid" id="A0A152A9V6"/>
<name>A0A152A9V6_TIELA</name>
<dbReference type="PANTHER" id="PTHR15348:SF0">
    <property type="entry name" value="PROTEIN DEAD RINGER"/>
    <property type="match status" value="1"/>
</dbReference>
<dbReference type="GO" id="GO:0003677">
    <property type="term" value="F:DNA binding"/>
    <property type="evidence" value="ECO:0007669"/>
    <property type="project" value="UniProtKB-KW"/>
</dbReference>
<feature type="compositionally biased region" description="Polar residues" evidence="5">
    <location>
        <begin position="1"/>
        <end position="20"/>
    </location>
</feature>
<dbReference type="STRING" id="361077.A0A152A9V6"/>
<evidence type="ECO:0000259" key="7">
    <source>
        <dbReference type="PROSITE" id="PS51011"/>
    </source>
</evidence>
<dbReference type="SUPFAM" id="SSF46774">
    <property type="entry name" value="ARID-like"/>
    <property type="match status" value="1"/>
</dbReference>
<dbReference type="InterPro" id="IPR001606">
    <property type="entry name" value="ARID_dom"/>
</dbReference>
<keyword evidence="3" id="KW-0804">Transcription</keyword>
<dbReference type="SMART" id="SM00501">
    <property type="entry name" value="BRIGHT"/>
    <property type="match status" value="1"/>
</dbReference>
<dbReference type="SMART" id="SM01014">
    <property type="entry name" value="ARID"/>
    <property type="match status" value="1"/>
</dbReference>
<feature type="region of interest" description="Disordered" evidence="5">
    <location>
        <begin position="1"/>
        <end position="102"/>
    </location>
</feature>
<dbReference type="CDD" id="cd16100">
    <property type="entry name" value="ARID"/>
    <property type="match status" value="1"/>
</dbReference>
<dbReference type="Gene3D" id="6.10.160.20">
    <property type="match status" value="1"/>
</dbReference>
<dbReference type="Gene3D" id="1.10.150.60">
    <property type="entry name" value="ARID DNA-binding domain"/>
    <property type="match status" value="1"/>
</dbReference>